<dbReference type="InterPro" id="IPR051046">
    <property type="entry name" value="MurCDEF_CellWall_CoF430Synth"/>
</dbReference>
<evidence type="ECO:0000256" key="3">
    <source>
        <dbReference type="ARBA" id="ARBA00022840"/>
    </source>
</evidence>
<dbReference type="EMBL" id="JAWCUA010000004">
    <property type="protein sequence ID" value="MDU0112608.1"/>
    <property type="molecule type" value="Genomic_DNA"/>
</dbReference>
<gene>
    <name evidence="5" type="ORF">RT723_06235</name>
</gene>
<accession>A0ABU3QYV6</accession>
<organism evidence="5 6">
    <name type="scientific">Psychrosphaera aquimarina</name>
    <dbReference type="NCBI Taxonomy" id="2044854"/>
    <lineage>
        <taxon>Bacteria</taxon>
        <taxon>Pseudomonadati</taxon>
        <taxon>Pseudomonadota</taxon>
        <taxon>Gammaproteobacteria</taxon>
        <taxon>Alteromonadales</taxon>
        <taxon>Pseudoalteromonadaceae</taxon>
        <taxon>Psychrosphaera</taxon>
    </lineage>
</organism>
<dbReference type="SUPFAM" id="SSF53244">
    <property type="entry name" value="MurD-like peptide ligases, peptide-binding domain"/>
    <property type="match status" value="1"/>
</dbReference>
<dbReference type="RefSeq" id="WP_315946324.1">
    <property type="nucleotide sequence ID" value="NZ_JAWCUA010000004.1"/>
</dbReference>
<evidence type="ECO:0000259" key="4">
    <source>
        <dbReference type="Pfam" id="PF02875"/>
    </source>
</evidence>
<dbReference type="Pfam" id="PF02875">
    <property type="entry name" value="Mur_ligase_C"/>
    <property type="match status" value="1"/>
</dbReference>
<dbReference type="Proteomes" id="UP001257914">
    <property type="component" value="Unassembled WGS sequence"/>
</dbReference>
<evidence type="ECO:0000256" key="1">
    <source>
        <dbReference type="ARBA" id="ARBA00022598"/>
    </source>
</evidence>
<comment type="caution">
    <text evidence="5">The sequence shown here is derived from an EMBL/GenBank/DDBJ whole genome shotgun (WGS) entry which is preliminary data.</text>
</comment>
<keyword evidence="6" id="KW-1185">Reference proteome</keyword>
<keyword evidence="2" id="KW-0547">Nucleotide-binding</keyword>
<keyword evidence="3" id="KW-0067">ATP-binding</keyword>
<keyword evidence="1" id="KW-0436">Ligase</keyword>
<name>A0ABU3QYV6_9GAMM</name>
<reference evidence="5 6" key="1">
    <citation type="submission" date="2023-10" db="EMBL/GenBank/DDBJ databases">
        <title>Psychrosphaera aquimaarina strain SW33 isolated from seawater.</title>
        <authorList>
            <person name="Bayburt H."/>
            <person name="Kim J.M."/>
            <person name="Choi B.J."/>
            <person name="Jeon C.O."/>
        </authorList>
    </citation>
    <scope>NUCLEOTIDE SEQUENCE [LARGE SCALE GENOMIC DNA]</scope>
    <source>
        <strain evidence="5 6">KCTC 52743</strain>
    </source>
</reference>
<dbReference type="Gene3D" id="3.90.190.20">
    <property type="entry name" value="Mur ligase, C-terminal domain"/>
    <property type="match status" value="1"/>
</dbReference>
<proteinExistence type="predicted"/>
<protein>
    <recommendedName>
        <fullName evidence="4">Mur ligase C-terminal domain-containing protein</fullName>
    </recommendedName>
</protein>
<dbReference type="InterPro" id="IPR036615">
    <property type="entry name" value="Mur_ligase_C_dom_sf"/>
</dbReference>
<dbReference type="PANTHER" id="PTHR43024:SF1">
    <property type="entry name" value="UDP-N-ACETYLMURAMOYL-TRIPEPTIDE--D-ALANYL-D-ALANINE LIGASE"/>
    <property type="match status" value="1"/>
</dbReference>
<feature type="domain" description="Mur ligase C-terminal" evidence="4">
    <location>
        <begin position="104"/>
        <end position="188"/>
    </location>
</feature>
<dbReference type="InterPro" id="IPR004101">
    <property type="entry name" value="Mur_ligase_C"/>
</dbReference>
<dbReference type="PANTHER" id="PTHR43024">
    <property type="entry name" value="UDP-N-ACETYLMURAMOYL-TRIPEPTIDE--D-ALANYL-D-ALANINE LIGASE"/>
    <property type="match status" value="1"/>
</dbReference>
<sequence length="218" mass="24386">MQTAHALTVKIKGEEIAVKLGAPGRSHHTKCYRSFGYVFAAWCRYGACGTRTWLILNLRRVAGNDHFDKLVLDILRSLTKVIMQIQPQCVQGFHCWQRAEPGRGGRRIAVLGDMLEMGEFSEKLHVELAQPLQEAGVDIVALSGKDMNYLADAIRGEMQVYYRTDLDALIEWLMSKVRSGDVIMVKSSLGIGFGKVVKKLQEKFPECEPDDDQLASGD</sequence>
<evidence type="ECO:0000256" key="2">
    <source>
        <dbReference type="ARBA" id="ARBA00022741"/>
    </source>
</evidence>
<evidence type="ECO:0000313" key="5">
    <source>
        <dbReference type="EMBL" id="MDU0112608.1"/>
    </source>
</evidence>
<evidence type="ECO:0000313" key="6">
    <source>
        <dbReference type="Proteomes" id="UP001257914"/>
    </source>
</evidence>